<protein>
    <submittedName>
        <fullName evidence="1">Uncharacterized protein</fullName>
    </submittedName>
</protein>
<keyword evidence="2" id="KW-1185">Reference proteome</keyword>
<organism evidence="1 2">
    <name type="scientific">Rickettsia australis (strain Cutlack)</name>
    <dbReference type="NCBI Taxonomy" id="1105110"/>
    <lineage>
        <taxon>Bacteria</taxon>
        <taxon>Pseudomonadati</taxon>
        <taxon>Pseudomonadota</taxon>
        <taxon>Alphaproteobacteria</taxon>
        <taxon>Rickettsiales</taxon>
        <taxon>Rickettsiaceae</taxon>
        <taxon>Rickettsieae</taxon>
        <taxon>Rickettsia</taxon>
        <taxon>spotted fever group</taxon>
    </lineage>
</organism>
<evidence type="ECO:0000313" key="1">
    <source>
        <dbReference type="EMBL" id="AFC71692.1"/>
    </source>
</evidence>
<dbReference type="Proteomes" id="UP000007589">
    <property type="component" value="Plasmid pMC5_1"/>
</dbReference>
<evidence type="ECO:0000313" key="2">
    <source>
        <dbReference type="Proteomes" id="UP000007589"/>
    </source>
</evidence>
<proteinExistence type="predicted"/>
<geneLocation type="plasmid" evidence="1 2">
    <name>pMC5_1</name>
</geneLocation>
<keyword evidence="1" id="KW-0614">Plasmid</keyword>
<accession>H8K9Y2</accession>
<dbReference type="KEGG" id="rau:MC5_07390"/>
<name>H8K9Y2_RICAC</name>
<dbReference type="EMBL" id="CP003339">
    <property type="protein sequence ID" value="AFC71692.1"/>
    <property type="molecule type" value="Genomic_DNA"/>
</dbReference>
<sequence>MMPLKHLSGLLLLKKNQYEILQNEVGVLAVLPETTKQAIEQIVPIVVHEINIAYHEQSAIYE</sequence>
<dbReference type="HOGENOM" id="CLU_2901334_0_0_5"/>
<dbReference type="AlphaFoldDB" id="H8K9Y2"/>
<gene>
    <name evidence="1" type="ordered locus">MC5_07390</name>
</gene>
<reference evidence="2" key="1">
    <citation type="submission" date="2012-02" db="EMBL/GenBank/DDBJ databases">
        <title>Complete genome sequence of Rickettsia australis strain Cutlack.</title>
        <authorList>
            <person name="Johnson S.L."/>
            <person name="Munk A.C."/>
            <person name="Han S."/>
            <person name="Bruce D.C."/>
            <person name="Dasch G.A."/>
        </authorList>
    </citation>
    <scope>NUCLEOTIDE SEQUENCE [LARGE SCALE GENOMIC DNA]</scope>
    <source>
        <strain evidence="2">Cutlack</strain>
        <plasmid evidence="2">pMC5_1</plasmid>
    </source>
</reference>